<dbReference type="PROSITE" id="PS51736">
    <property type="entry name" value="RECOMBINASES_3"/>
    <property type="match status" value="1"/>
</dbReference>
<evidence type="ECO:0000256" key="1">
    <source>
        <dbReference type="ARBA" id="ARBA00009913"/>
    </source>
</evidence>
<feature type="domain" description="Resolvase/invertase-type recombinase catalytic" evidence="8">
    <location>
        <begin position="1"/>
        <end position="135"/>
    </location>
</feature>
<proteinExistence type="inferred from homology"/>
<protein>
    <submittedName>
        <fullName evidence="9">Recombinase family protein</fullName>
    </submittedName>
</protein>
<sequence>MKIGYARVSTLEQNLDRQIDQLEKEGCERIYSEKISGTKNNRPELHRMLDALRAGDTVIVSELTRLSRSQKFLIELVDKFSQTGVNIKSLKEIWLDTTTPHGRLIFSVFAGLSQFERDSTHLRTLEGLAAARARGRKGGRPSVDHKKIELALKLYDSNACTVSEIIKTTGISKATLYTYLKQRKK</sequence>
<dbReference type="InterPro" id="IPR036162">
    <property type="entry name" value="Resolvase-like_N_sf"/>
</dbReference>
<dbReference type="AlphaFoldDB" id="A0A3E4VX86"/>
<evidence type="ECO:0000256" key="4">
    <source>
        <dbReference type="ARBA" id="ARBA00023125"/>
    </source>
</evidence>
<keyword evidence="4" id="KW-0238">DNA-binding</keyword>
<evidence type="ECO:0000259" key="8">
    <source>
        <dbReference type="PROSITE" id="PS51736"/>
    </source>
</evidence>
<evidence type="ECO:0000313" key="9">
    <source>
        <dbReference type="EMBL" id="RGM34540.1"/>
    </source>
</evidence>
<accession>A0A3E4VX86</accession>
<name>A0A3E4VX86_9BACT</name>
<organism evidence="9 10">
    <name type="scientific">Phocaeicola plebeius</name>
    <dbReference type="NCBI Taxonomy" id="310297"/>
    <lineage>
        <taxon>Bacteria</taxon>
        <taxon>Pseudomonadati</taxon>
        <taxon>Bacteroidota</taxon>
        <taxon>Bacteroidia</taxon>
        <taxon>Bacteroidales</taxon>
        <taxon>Bacteroidaceae</taxon>
        <taxon>Phocaeicola</taxon>
    </lineage>
</organism>
<gene>
    <name evidence="9" type="ORF">DXC17_16290</name>
</gene>
<keyword evidence="2" id="KW-0229">DNA integration</keyword>
<dbReference type="PROSITE" id="PS00398">
    <property type="entry name" value="RECOMBINASES_2"/>
    <property type="match status" value="1"/>
</dbReference>
<evidence type="ECO:0000256" key="3">
    <source>
        <dbReference type="ARBA" id="ARBA00023100"/>
    </source>
</evidence>
<dbReference type="InterPro" id="IPR050639">
    <property type="entry name" value="SSR_resolvase"/>
</dbReference>
<reference evidence="9 10" key="1">
    <citation type="submission" date="2018-08" db="EMBL/GenBank/DDBJ databases">
        <title>A genome reference for cultivated species of the human gut microbiota.</title>
        <authorList>
            <person name="Zou Y."/>
            <person name="Xue W."/>
            <person name="Luo G."/>
        </authorList>
    </citation>
    <scope>NUCLEOTIDE SEQUENCE [LARGE SCALE GENOMIC DNA]</scope>
    <source>
        <strain evidence="9 10">OM08-14</strain>
    </source>
</reference>
<dbReference type="InterPro" id="IPR006119">
    <property type="entry name" value="Resolv_N"/>
</dbReference>
<dbReference type="FunFam" id="3.40.50.1390:FF:000001">
    <property type="entry name" value="DNA recombinase"/>
    <property type="match status" value="1"/>
</dbReference>
<dbReference type="RefSeq" id="WP_117748576.1">
    <property type="nucleotide sequence ID" value="NZ_DBFNHJ010000002.1"/>
</dbReference>
<dbReference type="PROSITE" id="PS00397">
    <property type="entry name" value="RECOMBINASES_1"/>
    <property type="match status" value="1"/>
</dbReference>
<evidence type="ECO:0000256" key="2">
    <source>
        <dbReference type="ARBA" id="ARBA00022908"/>
    </source>
</evidence>
<dbReference type="GO" id="GO:0015074">
    <property type="term" value="P:DNA integration"/>
    <property type="evidence" value="ECO:0007669"/>
    <property type="project" value="UniProtKB-KW"/>
</dbReference>
<dbReference type="PANTHER" id="PTHR30461:SF2">
    <property type="entry name" value="SERINE RECOMBINASE PINE-RELATED"/>
    <property type="match status" value="1"/>
</dbReference>
<dbReference type="EMBL" id="QSTF01000067">
    <property type="protein sequence ID" value="RGM34540.1"/>
    <property type="molecule type" value="Genomic_DNA"/>
</dbReference>
<dbReference type="InterPro" id="IPR006118">
    <property type="entry name" value="Recombinase_CS"/>
</dbReference>
<dbReference type="CDD" id="cd03768">
    <property type="entry name" value="SR_ResInv"/>
    <property type="match status" value="1"/>
</dbReference>
<feature type="active site" description="O-(5'-phospho-DNA)-serine intermediate" evidence="6 7">
    <location>
        <position position="9"/>
    </location>
</feature>
<dbReference type="SUPFAM" id="SSF53041">
    <property type="entry name" value="Resolvase-like"/>
    <property type="match status" value="1"/>
</dbReference>
<dbReference type="Pfam" id="PF02796">
    <property type="entry name" value="HTH_7"/>
    <property type="match status" value="1"/>
</dbReference>
<dbReference type="InterPro" id="IPR006120">
    <property type="entry name" value="Resolvase_HTH_dom"/>
</dbReference>
<dbReference type="SMART" id="SM00857">
    <property type="entry name" value="Resolvase"/>
    <property type="match status" value="1"/>
</dbReference>
<evidence type="ECO:0000256" key="6">
    <source>
        <dbReference type="PIRSR" id="PIRSR606118-50"/>
    </source>
</evidence>
<dbReference type="Pfam" id="PF00239">
    <property type="entry name" value="Resolvase"/>
    <property type="match status" value="1"/>
</dbReference>
<keyword evidence="3" id="KW-0230">DNA invertase</keyword>
<evidence type="ECO:0000256" key="7">
    <source>
        <dbReference type="PROSITE-ProRule" id="PRU10137"/>
    </source>
</evidence>
<evidence type="ECO:0000256" key="5">
    <source>
        <dbReference type="ARBA" id="ARBA00023172"/>
    </source>
</evidence>
<dbReference type="Gene3D" id="1.10.10.60">
    <property type="entry name" value="Homeodomain-like"/>
    <property type="match status" value="1"/>
</dbReference>
<dbReference type="Proteomes" id="UP000260780">
    <property type="component" value="Unassembled WGS sequence"/>
</dbReference>
<dbReference type="GO" id="GO:0003677">
    <property type="term" value="F:DNA binding"/>
    <property type="evidence" value="ECO:0007669"/>
    <property type="project" value="UniProtKB-KW"/>
</dbReference>
<comment type="caution">
    <text evidence="9">The sequence shown here is derived from an EMBL/GenBank/DDBJ whole genome shotgun (WGS) entry which is preliminary data.</text>
</comment>
<comment type="similarity">
    <text evidence="1">Belongs to the site-specific recombinase resolvase family.</text>
</comment>
<dbReference type="PANTHER" id="PTHR30461">
    <property type="entry name" value="DNA-INVERTASE FROM LAMBDOID PROPHAGE"/>
    <property type="match status" value="1"/>
</dbReference>
<keyword evidence="5" id="KW-0233">DNA recombination</keyword>
<dbReference type="Gene3D" id="3.40.50.1390">
    <property type="entry name" value="Resolvase, N-terminal catalytic domain"/>
    <property type="match status" value="1"/>
</dbReference>
<dbReference type="GO" id="GO:0000150">
    <property type="term" value="F:DNA strand exchange activity"/>
    <property type="evidence" value="ECO:0007669"/>
    <property type="project" value="UniProtKB-KW"/>
</dbReference>
<evidence type="ECO:0000313" key="10">
    <source>
        <dbReference type="Proteomes" id="UP000260780"/>
    </source>
</evidence>